<evidence type="ECO:0000256" key="1">
    <source>
        <dbReference type="SAM" id="MobiDB-lite"/>
    </source>
</evidence>
<gene>
    <name evidence="2" type="ORF">CDEB00056_LOCUS2759</name>
</gene>
<protein>
    <submittedName>
        <fullName evidence="2">Uncharacterized protein</fullName>
    </submittedName>
</protein>
<proteinExistence type="predicted"/>
<evidence type="ECO:0000313" key="2">
    <source>
        <dbReference type="EMBL" id="CAE0457918.1"/>
    </source>
</evidence>
<feature type="region of interest" description="Disordered" evidence="1">
    <location>
        <begin position="1"/>
        <end position="42"/>
    </location>
</feature>
<dbReference type="EMBL" id="HBIO01004027">
    <property type="protein sequence ID" value="CAE0457918.1"/>
    <property type="molecule type" value="Transcribed_RNA"/>
</dbReference>
<sequence>MKLNKILSKKTNVGSTVEQEEERDAAGGPRRMNFQNTRSAMNPVSLRDLADLEKQYQDSMDVTHHDAINTTQTFATIGSVYTTSHDDDTGAVHHAQMCSLPLCGLLG</sequence>
<reference evidence="2" key="1">
    <citation type="submission" date="2021-01" db="EMBL/GenBank/DDBJ databases">
        <authorList>
            <person name="Corre E."/>
            <person name="Pelletier E."/>
            <person name="Niang G."/>
            <person name="Scheremetjew M."/>
            <person name="Finn R."/>
            <person name="Kale V."/>
            <person name="Holt S."/>
            <person name="Cochrane G."/>
            <person name="Meng A."/>
            <person name="Brown T."/>
            <person name="Cohen L."/>
        </authorList>
    </citation>
    <scope>NUCLEOTIDE SEQUENCE</scope>
    <source>
        <strain evidence="2">MM31A-1</strain>
    </source>
</reference>
<organism evidence="2">
    <name type="scientific">Chaetoceros debilis</name>
    <dbReference type="NCBI Taxonomy" id="122233"/>
    <lineage>
        <taxon>Eukaryota</taxon>
        <taxon>Sar</taxon>
        <taxon>Stramenopiles</taxon>
        <taxon>Ochrophyta</taxon>
        <taxon>Bacillariophyta</taxon>
        <taxon>Coscinodiscophyceae</taxon>
        <taxon>Chaetocerotophycidae</taxon>
        <taxon>Chaetocerotales</taxon>
        <taxon>Chaetocerotaceae</taxon>
        <taxon>Chaetoceros</taxon>
    </lineage>
</organism>
<feature type="compositionally biased region" description="Polar residues" evidence="1">
    <location>
        <begin position="33"/>
        <end position="42"/>
    </location>
</feature>
<name>A0A7S3PWK6_9STRA</name>
<accession>A0A7S3PWK6</accession>
<dbReference type="AlphaFoldDB" id="A0A7S3PWK6"/>